<dbReference type="EMBL" id="MTYJ01000003">
    <property type="protein sequence ID" value="OQV25329.1"/>
    <property type="molecule type" value="Genomic_DNA"/>
</dbReference>
<accession>A0A1W0XCX0</accession>
<proteinExistence type="predicted"/>
<dbReference type="AlphaFoldDB" id="A0A1W0XCX0"/>
<protein>
    <submittedName>
        <fullName evidence="2">Uncharacterized protein</fullName>
    </submittedName>
</protein>
<keyword evidence="1" id="KW-1133">Transmembrane helix</keyword>
<dbReference type="Proteomes" id="UP000192578">
    <property type="component" value="Unassembled WGS sequence"/>
</dbReference>
<reference evidence="3" key="1">
    <citation type="submission" date="2017-01" db="EMBL/GenBank/DDBJ databases">
        <title>Comparative genomics of anhydrobiosis in the tardigrade Hypsibius dujardini.</title>
        <authorList>
            <person name="Yoshida Y."/>
            <person name="Koutsovoulos G."/>
            <person name="Laetsch D."/>
            <person name="Stevens L."/>
            <person name="Kumar S."/>
            <person name="Horikawa D."/>
            <person name="Ishino K."/>
            <person name="Komine S."/>
            <person name="Tomita M."/>
            <person name="Blaxter M."/>
            <person name="Arakawa K."/>
        </authorList>
    </citation>
    <scope>NUCLEOTIDE SEQUENCE [LARGE SCALE GENOMIC DNA]</scope>
    <source>
        <strain evidence="3">Z151</strain>
    </source>
</reference>
<keyword evidence="1" id="KW-0812">Transmembrane</keyword>
<keyword evidence="3" id="KW-1185">Reference proteome</keyword>
<evidence type="ECO:0000256" key="1">
    <source>
        <dbReference type="SAM" id="Phobius"/>
    </source>
</evidence>
<feature type="transmembrane region" description="Helical" evidence="1">
    <location>
        <begin position="20"/>
        <end position="39"/>
    </location>
</feature>
<gene>
    <name evidence="2" type="ORF">BV898_01010</name>
</gene>
<organism evidence="2 3">
    <name type="scientific">Hypsibius exemplaris</name>
    <name type="common">Freshwater tardigrade</name>
    <dbReference type="NCBI Taxonomy" id="2072580"/>
    <lineage>
        <taxon>Eukaryota</taxon>
        <taxon>Metazoa</taxon>
        <taxon>Ecdysozoa</taxon>
        <taxon>Tardigrada</taxon>
        <taxon>Eutardigrada</taxon>
        <taxon>Parachela</taxon>
        <taxon>Hypsibioidea</taxon>
        <taxon>Hypsibiidae</taxon>
        <taxon>Hypsibius</taxon>
    </lineage>
</organism>
<comment type="caution">
    <text evidence="2">The sequence shown here is derived from an EMBL/GenBank/DDBJ whole genome shotgun (WGS) entry which is preliminary data.</text>
</comment>
<sequence length="81" mass="9241">MCNVTLSLVVLAHEKPLRSAIVYLMTIAVADIVVLWDNVRLYITDGKPDSLLSDPTFTKGYNEHHGMDEWGFRTFVNLSDW</sequence>
<keyword evidence="1" id="KW-0472">Membrane</keyword>
<evidence type="ECO:0000313" key="3">
    <source>
        <dbReference type="Proteomes" id="UP000192578"/>
    </source>
</evidence>
<name>A0A1W0XCX0_HYPEX</name>
<evidence type="ECO:0000313" key="2">
    <source>
        <dbReference type="EMBL" id="OQV25329.1"/>
    </source>
</evidence>